<gene>
    <name evidence="3" type="ORF">ALQ11_04341</name>
    <name evidence="2" type="ORF">ALQ42_00509</name>
</gene>
<dbReference type="Proteomes" id="UP000272471">
    <property type="component" value="Unassembled WGS sequence"/>
</dbReference>
<dbReference type="EMBL" id="RBQX01000105">
    <property type="protein sequence ID" value="RMQ18359.1"/>
    <property type="molecule type" value="Genomic_DNA"/>
</dbReference>
<evidence type="ECO:0000313" key="2">
    <source>
        <dbReference type="EMBL" id="RMO33220.1"/>
    </source>
</evidence>
<protein>
    <recommendedName>
        <fullName evidence="1">Alginate lyase 2 domain-containing protein</fullName>
    </recommendedName>
</protein>
<dbReference type="RefSeq" id="WP_004665445.1">
    <property type="nucleotide sequence ID" value="NZ_LGLL01000048.1"/>
</dbReference>
<comment type="caution">
    <text evidence="3">The sequence shown here is derived from an EMBL/GenBank/DDBJ whole genome shotgun (WGS) entry which is preliminary data.</text>
</comment>
<sequence>MIDLTVWNLTLPVESPPLTTAAALPKLQTAYFTSSGEKVVFWAPVSGSHTGNSDFPRSELRETSTDGKARNWLYDSGLNTLKGTLSVNQVPSTGRVVVAQIHAKNAPTPLLKVVYRYANGTGNIDLEYRVKPADVKSPVAYTVANVPLNKSFAYAIQINKQGKFTVLINNAGPQIQLAPAWYKYAFYFKAGAYTLDNVGYANEGGKVTYTRLDVSHL</sequence>
<dbReference type="SUPFAM" id="SSF49899">
    <property type="entry name" value="Concanavalin A-like lectins/glucanases"/>
    <property type="match status" value="1"/>
</dbReference>
<accession>A0A0P9U5L5</accession>
<dbReference type="InterPro" id="IPR013320">
    <property type="entry name" value="ConA-like_dom_sf"/>
</dbReference>
<evidence type="ECO:0000313" key="5">
    <source>
        <dbReference type="Proteomes" id="UP000273536"/>
    </source>
</evidence>
<dbReference type="AlphaFoldDB" id="A0A0P9U5L5"/>
<reference evidence="4 5" key="1">
    <citation type="submission" date="2018-08" db="EMBL/GenBank/DDBJ databases">
        <title>Recombination of ecologically and evolutionarily significant loci maintains genetic cohesion in the Pseudomonas syringae species complex.</title>
        <authorList>
            <person name="Dillon M."/>
            <person name="Thakur S."/>
            <person name="Almeida R.N.D."/>
            <person name="Weir B.S."/>
            <person name="Guttman D.S."/>
        </authorList>
    </citation>
    <scope>NUCLEOTIDE SEQUENCE [LARGE SCALE GENOMIC DNA]</scope>
    <source>
        <strain evidence="3 4">ICMP 4182</strain>
        <strain evidence="2 5">ICMP 6372</strain>
    </source>
</reference>
<organism evidence="3 4">
    <name type="scientific">Pseudomonas savastanoi pv. glycinea</name>
    <name type="common">Pseudomonas syringae pv. glycinea</name>
    <dbReference type="NCBI Taxonomy" id="318"/>
    <lineage>
        <taxon>Bacteria</taxon>
        <taxon>Pseudomonadati</taxon>
        <taxon>Pseudomonadota</taxon>
        <taxon>Gammaproteobacteria</taxon>
        <taxon>Pseudomonadales</taxon>
        <taxon>Pseudomonadaceae</taxon>
        <taxon>Pseudomonas</taxon>
    </lineage>
</organism>
<evidence type="ECO:0000259" key="1">
    <source>
        <dbReference type="Pfam" id="PF08787"/>
    </source>
</evidence>
<evidence type="ECO:0000313" key="4">
    <source>
        <dbReference type="Proteomes" id="UP000272471"/>
    </source>
</evidence>
<feature type="domain" description="Alginate lyase 2" evidence="1">
    <location>
        <begin position="2"/>
        <end position="216"/>
    </location>
</feature>
<dbReference type="EMBL" id="RBPS01000281">
    <property type="protein sequence ID" value="RMO33220.1"/>
    <property type="molecule type" value="Genomic_DNA"/>
</dbReference>
<dbReference type="Gene3D" id="2.60.120.200">
    <property type="match status" value="1"/>
</dbReference>
<name>A0A0P9U5L5_PSESG</name>
<dbReference type="Proteomes" id="UP000273536">
    <property type="component" value="Unassembled WGS sequence"/>
</dbReference>
<evidence type="ECO:0000313" key="3">
    <source>
        <dbReference type="EMBL" id="RMQ18359.1"/>
    </source>
</evidence>
<dbReference type="InterPro" id="IPR014895">
    <property type="entry name" value="Alginate_lyase_2"/>
</dbReference>
<proteinExistence type="predicted"/>
<dbReference type="Pfam" id="PF08787">
    <property type="entry name" value="Alginate_lyase2"/>
    <property type="match status" value="1"/>
</dbReference>